<protein>
    <submittedName>
        <fullName evidence="1">Uncharacterized protein</fullName>
    </submittedName>
</protein>
<evidence type="ECO:0000313" key="2">
    <source>
        <dbReference type="EMBL" id="CAB5219195.1"/>
    </source>
</evidence>
<sequence>MEQQSFKAYVVNIIRVNRHGEKVADETVLYPWGRIEWHASSNHDPQAKDRDARQETWVRICTSAPEASVSGRWEWMPLNPDVRDMYLDNGTWTQWFSWTNSQELKKLIGETDEY</sequence>
<name>A0A6J5LB26_9CAUD</name>
<dbReference type="EMBL" id="LR796220">
    <property type="protein sequence ID" value="CAB4128989.1"/>
    <property type="molecule type" value="Genomic_DNA"/>
</dbReference>
<reference evidence="1" key="1">
    <citation type="submission" date="2020-04" db="EMBL/GenBank/DDBJ databases">
        <authorList>
            <person name="Chiriac C."/>
            <person name="Salcher M."/>
            <person name="Ghai R."/>
            <person name="Kavagutti S V."/>
        </authorList>
    </citation>
    <scope>NUCLEOTIDE SEQUENCE</scope>
</reference>
<proteinExistence type="predicted"/>
<gene>
    <name evidence="1" type="ORF">UFOVP110_126</name>
    <name evidence="2" type="ORF">UFOVP223_38</name>
</gene>
<accession>A0A6J5LB26</accession>
<dbReference type="EMBL" id="LR798276">
    <property type="protein sequence ID" value="CAB5219195.1"/>
    <property type="molecule type" value="Genomic_DNA"/>
</dbReference>
<organism evidence="1">
    <name type="scientific">uncultured Caudovirales phage</name>
    <dbReference type="NCBI Taxonomy" id="2100421"/>
    <lineage>
        <taxon>Viruses</taxon>
        <taxon>Duplodnaviria</taxon>
        <taxon>Heunggongvirae</taxon>
        <taxon>Uroviricota</taxon>
        <taxon>Caudoviricetes</taxon>
        <taxon>Peduoviridae</taxon>
        <taxon>Maltschvirus</taxon>
        <taxon>Maltschvirus maltsch</taxon>
    </lineage>
</organism>
<evidence type="ECO:0000313" key="1">
    <source>
        <dbReference type="EMBL" id="CAB4128989.1"/>
    </source>
</evidence>